<gene>
    <name evidence="8" type="ORF">PFISCL1PPCAC_9443</name>
</gene>
<dbReference type="GO" id="GO:0005694">
    <property type="term" value="C:chromosome"/>
    <property type="evidence" value="ECO:0007669"/>
    <property type="project" value="UniProtKB-SubCell"/>
</dbReference>
<organism evidence="8 9">
    <name type="scientific">Pristionchus fissidentatus</name>
    <dbReference type="NCBI Taxonomy" id="1538716"/>
    <lineage>
        <taxon>Eukaryota</taxon>
        <taxon>Metazoa</taxon>
        <taxon>Ecdysozoa</taxon>
        <taxon>Nematoda</taxon>
        <taxon>Chromadorea</taxon>
        <taxon>Rhabditida</taxon>
        <taxon>Rhabditina</taxon>
        <taxon>Diplogasteromorpha</taxon>
        <taxon>Diplogasteroidea</taxon>
        <taxon>Neodiplogasteridae</taxon>
        <taxon>Pristionchus</taxon>
    </lineage>
</organism>
<evidence type="ECO:0000256" key="4">
    <source>
        <dbReference type="ARBA" id="ARBA00023242"/>
    </source>
</evidence>
<dbReference type="EMBL" id="BTSY01000003">
    <property type="protein sequence ID" value="GMT18146.1"/>
    <property type="molecule type" value="Genomic_DNA"/>
</dbReference>
<evidence type="ECO:0000256" key="1">
    <source>
        <dbReference type="ARBA" id="ARBA00004123"/>
    </source>
</evidence>
<comment type="caution">
    <text evidence="8">The sequence shown here is derived from an EMBL/GenBank/DDBJ whole genome shotgun (WGS) entry which is preliminary data.</text>
</comment>
<evidence type="ECO:0000256" key="2">
    <source>
        <dbReference type="ARBA" id="ARBA00004286"/>
    </source>
</evidence>
<protein>
    <recommendedName>
        <fullName evidence="7">HORMA domain-containing protein</fullName>
    </recommendedName>
</protein>
<keyword evidence="5" id="KW-0469">Meiosis</keyword>
<evidence type="ECO:0000313" key="8">
    <source>
        <dbReference type="EMBL" id="GMT18146.1"/>
    </source>
</evidence>
<dbReference type="AlphaFoldDB" id="A0AAV5VFK1"/>
<keyword evidence="4" id="KW-0539">Nucleus</keyword>
<keyword evidence="3" id="KW-0158">Chromosome</keyword>
<dbReference type="Proteomes" id="UP001432322">
    <property type="component" value="Unassembled WGS sequence"/>
</dbReference>
<feature type="compositionally biased region" description="Basic and acidic residues" evidence="6">
    <location>
        <begin position="264"/>
        <end position="279"/>
    </location>
</feature>
<dbReference type="InterPro" id="IPR036570">
    <property type="entry name" value="HORMA_dom_sf"/>
</dbReference>
<dbReference type="InterPro" id="IPR003511">
    <property type="entry name" value="HORMA_dom"/>
</dbReference>
<dbReference type="Pfam" id="PF02301">
    <property type="entry name" value="HORMA"/>
    <property type="match status" value="1"/>
</dbReference>
<feature type="domain" description="HORMA" evidence="7">
    <location>
        <begin position="30"/>
        <end position="233"/>
    </location>
</feature>
<evidence type="ECO:0000256" key="3">
    <source>
        <dbReference type="ARBA" id="ARBA00022454"/>
    </source>
</evidence>
<reference evidence="8" key="1">
    <citation type="submission" date="2023-10" db="EMBL/GenBank/DDBJ databases">
        <title>Genome assembly of Pristionchus species.</title>
        <authorList>
            <person name="Yoshida K."/>
            <person name="Sommer R.J."/>
        </authorList>
    </citation>
    <scope>NUCLEOTIDE SEQUENCE</scope>
    <source>
        <strain evidence="8">RS5133</strain>
    </source>
</reference>
<dbReference type="InterPro" id="IPR051294">
    <property type="entry name" value="HORMA_MeioticProgression"/>
</dbReference>
<evidence type="ECO:0000256" key="5">
    <source>
        <dbReference type="ARBA" id="ARBA00023254"/>
    </source>
</evidence>
<dbReference type="Gene3D" id="3.30.900.10">
    <property type="entry name" value="HORMA domain"/>
    <property type="match status" value="1"/>
</dbReference>
<evidence type="ECO:0000259" key="7">
    <source>
        <dbReference type="PROSITE" id="PS50815"/>
    </source>
</evidence>
<feature type="non-terminal residue" evidence="8">
    <location>
        <position position="385"/>
    </location>
</feature>
<name>A0AAV5VFK1_9BILA</name>
<keyword evidence="9" id="KW-1185">Reference proteome</keyword>
<evidence type="ECO:0000313" key="9">
    <source>
        <dbReference type="Proteomes" id="UP001432322"/>
    </source>
</evidence>
<dbReference type="PROSITE" id="PS50815">
    <property type="entry name" value="HORMA"/>
    <property type="match status" value="1"/>
</dbReference>
<dbReference type="PANTHER" id="PTHR48225:SF7">
    <property type="entry name" value="MEIOSIS-SPECIFIC PROTEIN HOP1"/>
    <property type="match status" value="1"/>
</dbReference>
<feature type="non-terminal residue" evidence="8">
    <location>
        <position position="1"/>
    </location>
</feature>
<proteinExistence type="predicted"/>
<sequence>RVAMPPAVAHSKTTNGAWAATFPADQETKADSTLFMKRLLYVAFSQIISSRELLPSSCFKKRRCENLRLYVFNTLVQDAFDCADQLRAVCETIELGYLRELHLIVMDENRKDDEIIEIYKMGVSYGDDKVAPSVSISSNEMNRVEIGYKGKDILKEQTRELLVRLYQITEKLATLPDTIRWTFYILYNEEKTPKGYQARGFNRRPEPYSMAPDAHNIVIGDSSANHHACHFEVASVFIEDPIEFEELISGDLSAIENSLRMTSRDTTFEEMTPKKDHNRNTVANDTLDGAQSEEDAASAKDARRRARGGGEVGDLEKAAQKMKIEDKHDRVSSSSPEERQTTQPEVASPKKARKSKEKTASPSKMIKASKVMKRTPGNVGVRGSK</sequence>
<accession>A0AAV5VFK1</accession>
<dbReference type="GO" id="GO:0051321">
    <property type="term" value="P:meiotic cell cycle"/>
    <property type="evidence" value="ECO:0007669"/>
    <property type="project" value="UniProtKB-KW"/>
</dbReference>
<dbReference type="GO" id="GO:0005634">
    <property type="term" value="C:nucleus"/>
    <property type="evidence" value="ECO:0007669"/>
    <property type="project" value="UniProtKB-SubCell"/>
</dbReference>
<evidence type="ECO:0000256" key="6">
    <source>
        <dbReference type="SAM" id="MobiDB-lite"/>
    </source>
</evidence>
<feature type="compositionally biased region" description="Basic and acidic residues" evidence="6">
    <location>
        <begin position="314"/>
        <end position="340"/>
    </location>
</feature>
<comment type="subcellular location">
    <subcellularLocation>
        <location evidence="2">Chromosome</location>
    </subcellularLocation>
    <subcellularLocation>
        <location evidence="1">Nucleus</location>
    </subcellularLocation>
</comment>
<feature type="region of interest" description="Disordered" evidence="6">
    <location>
        <begin position="264"/>
        <end position="385"/>
    </location>
</feature>
<dbReference type="SUPFAM" id="SSF56019">
    <property type="entry name" value="The spindle assembly checkpoint protein mad2"/>
    <property type="match status" value="1"/>
</dbReference>
<dbReference type="PANTHER" id="PTHR48225">
    <property type="entry name" value="HORMA DOMAIN-CONTAINING PROTEIN 1"/>
    <property type="match status" value="1"/>
</dbReference>